<dbReference type="GO" id="GO:0005737">
    <property type="term" value="C:cytoplasm"/>
    <property type="evidence" value="ECO:0007669"/>
    <property type="project" value="TreeGrafter"/>
</dbReference>
<dbReference type="GO" id="GO:0000309">
    <property type="term" value="F:nicotinamide-nucleotide adenylyltransferase activity"/>
    <property type="evidence" value="ECO:0007669"/>
    <property type="project" value="TreeGrafter"/>
</dbReference>
<organism evidence="1 2">
    <name type="scientific">Ambispora leptoticha</name>
    <dbReference type="NCBI Taxonomy" id="144679"/>
    <lineage>
        <taxon>Eukaryota</taxon>
        <taxon>Fungi</taxon>
        <taxon>Fungi incertae sedis</taxon>
        <taxon>Mucoromycota</taxon>
        <taxon>Glomeromycotina</taxon>
        <taxon>Glomeromycetes</taxon>
        <taxon>Archaeosporales</taxon>
        <taxon>Ambisporaceae</taxon>
        <taxon>Ambispora</taxon>
    </lineage>
</organism>
<sequence length="363" mass="40957">MSLKMSSKYAIRRRYALEEIIQELCDSLTSQKESPSARFQTTLAFTEIFMLTQPPPSPSPSLPTTATKVLRIAVLDSSFNPPTNAHLQLLLKSVDTRNLHLDSELTSSSGSSNSANDNEKNEFPFLFDACLLLYSIENANKNKTSSHGEANPVDRVLMMESLAYEIHDKYSKETTHPAIAHALKNIATGIASAPRFVDKPDAISHSLSSYYSSRNQPQLSSSLSAQSSLPPLTLYFIMGYDTLTRLFDPSYYTDMRKELSSFFATNYVIYANRAGFEPQEVQQFFKTNEAFQSFRHKILRVESEESVTALSSTRVRRLLSGSKQDEGNQSDVNLEVKRLLYEYCPASVADYVLRENLYRQKLL</sequence>
<dbReference type="OrthoDB" id="5591297at2759"/>
<accession>A0A9N9HH56</accession>
<reference evidence="1" key="1">
    <citation type="submission" date="2021-06" db="EMBL/GenBank/DDBJ databases">
        <authorList>
            <person name="Kallberg Y."/>
            <person name="Tangrot J."/>
            <person name="Rosling A."/>
        </authorList>
    </citation>
    <scope>NUCLEOTIDE SEQUENCE</scope>
    <source>
        <strain evidence="1">FL130A</strain>
    </source>
</reference>
<gene>
    <name evidence="1" type="ORF">ALEPTO_LOCUS11040</name>
</gene>
<proteinExistence type="predicted"/>
<dbReference type="GO" id="GO:0016887">
    <property type="term" value="F:ATP hydrolysis activity"/>
    <property type="evidence" value="ECO:0007669"/>
    <property type="project" value="TreeGrafter"/>
</dbReference>
<dbReference type="Gene3D" id="3.40.50.620">
    <property type="entry name" value="HUPs"/>
    <property type="match status" value="1"/>
</dbReference>
<dbReference type="GO" id="GO:0005634">
    <property type="term" value="C:nucleus"/>
    <property type="evidence" value="ECO:0007669"/>
    <property type="project" value="TreeGrafter"/>
</dbReference>
<dbReference type="Proteomes" id="UP000789508">
    <property type="component" value="Unassembled WGS sequence"/>
</dbReference>
<protein>
    <submittedName>
        <fullName evidence="1">759_t:CDS:1</fullName>
    </submittedName>
</protein>
<dbReference type="PANTHER" id="PTHR31285:SF0">
    <property type="entry name" value="NICOTINAMIDE MONONUCLEOTIDE ADENYLYLTRANSFERASE"/>
    <property type="match status" value="1"/>
</dbReference>
<evidence type="ECO:0000313" key="1">
    <source>
        <dbReference type="EMBL" id="CAG8686590.1"/>
    </source>
</evidence>
<comment type="caution">
    <text evidence="1">The sequence shown here is derived from an EMBL/GenBank/DDBJ whole genome shotgun (WGS) entry which is preliminary data.</text>
</comment>
<name>A0A9N9HH56_9GLOM</name>
<dbReference type="SUPFAM" id="SSF52374">
    <property type="entry name" value="Nucleotidylyl transferase"/>
    <property type="match status" value="1"/>
</dbReference>
<evidence type="ECO:0000313" key="2">
    <source>
        <dbReference type="Proteomes" id="UP000789508"/>
    </source>
</evidence>
<keyword evidence="2" id="KW-1185">Reference proteome</keyword>
<dbReference type="EMBL" id="CAJVPS010015408">
    <property type="protein sequence ID" value="CAG8686590.1"/>
    <property type="molecule type" value="Genomic_DNA"/>
</dbReference>
<dbReference type="AlphaFoldDB" id="A0A9N9HH56"/>
<dbReference type="PANTHER" id="PTHR31285">
    <property type="entry name" value="NICOTINAMIDE MONONUCLEOTIDE ADENYLYLTRANSFERASE"/>
    <property type="match status" value="1"/>
</dbReference>
<dbReference type="InterPro" id="IPR014729">
    <property type="entry name" value="Rossmann-like_a/b/a_fold"/>
</dbReference>